<gene>
    <name evidence="4" type="ORF">GCM10023191_001790</name>
</gene>
<sequence>MQEAWWRGAAIYQVYLRSFADGNGDGLGDLAGLRGRLDYLSKLGIDAIWLNPWYPSPMSDGGYDVADYRSIEPIFGTLAEAEKLIQEAHERDIKIIIDVVPNHSSDQSAWFQEALAAGPGSPARERFWFRPGRAASRRASGAAGEERAVRGASEEVSATDNAKGGPPNDWQSIFGGPAWTQVPDGEWYLHLFAPEQPDFNWNSPAVREEFLDVLRFWLDRGVDGVRIDSAAVLIKDPDAEPDGLDPYTDRDGVHEIYREWRRVSDTYPGRFLIGEVWLPDQERFARYLRPDELHTAFNFDFLSCPWDPAALRRVIDDTLATHMPIGAPPTWVLSNHDVTRPVTRYGRPDTSFDHGDRKHGMTSDRELGVRRARAAALLAMALPGGVYVYQGEELGLPEVEDIPDALLQDPIWARSGHTDRGRDGCRVPLPWSGDAPPYGYGGEPWLPQPADWGPLTVEAQEADPSSMLNLYRTALRIRRESLGDGTLTWLPLGEEVLAFTRDSGLTCVVNLGREPVRLPEHQRIRLASGEVDGDLLPADTAVWLL</sequence>
<evidence type="ECO:0000259" key="3">
    <source>
        <dbReference type="SMART" id="SM00642"/>
    </source>
</evidence>
<accession>A0ABP8P837</accession>
<dbReference type="InterPro" id="IPR045857">
    <property type="entry name" value="O16G_dom_2"/>
</dbReference>
<organism evidence="4 5">
    <name type="scientific">Actinoallomurus oryzae</name>
    <dbReference type="NCBI Taxonomy" id="502180"/>
    <lineage>
        <taxon>Bacteria</taxon>
        <taxon>Bacillati</taxon>
        <taxon>Actinomycetota</taxon>
        <taxon>Actinomycetes</taxon>
        <taxon>Streptosporangiales</taxon>
        <taxon>Thermomonosporaceae</taxon>
        <taxon>Actinoallomurus</taxon>
    </lineage>
</organism>
<dbReference type="Gene3D" id="3.20.20.80">
    <property type="entry name" value="Glycosidases"/>
    <property type="match status" value="1"/>
</dbReference>
<feature type="compositionally biased region" description="Basic and acidic residues" evidence="2">
    <location>
        <begin position="144"/>
        <end position="153"/>
    </location>
</feature>
<dbReference type="GO" id="GO:0016787">
    <property type="term" value="F:hydrolase activity"/>
    <property type="evidence" value="ECO:0007669"/>
    <property type="project" value="UniProtKB-KW"/>
</dbReference>
<comment type="caution">
    <text evidence="4">The sequence shown here is derived from an EMBL/GenBank/DDBJ whole genome shotgun (WGS) entry which is preliminary data.</text>
</comment>
<protein>
    <submittedName>
        <fullName evidence="4">Glycoside hydrolase family 13 protein</fullName>
    </submittedName>
</protein>
<dbReference type="PANTHER" id="PTHR10357:SF179">
    <property type="entry name" value="NEUTRAL AND BASIC AMINO ACID TRANSPORT PROTEIN RBAT"/>
    <property type="match status" value="1"/>
</dbReference>
<dbReference type="PANTHER" id="PTHR10357">
    <property type="entry name" value="ALPHA-AMYLASE FAMILY MEMBER"/>
    <property type="match status" value="1"/>
</dbReference>
<dbReference type="CDD" id="cd11332">
    <property type="entry name" value="AmyAc_OligoGlu_TS"/>
    <property type="match status" value="1"/>
</dbReference>
<dbReference type="SUPFAM" id="SSF51445">
    <property type="entry name" value="(Trans)glycosidases"/>
    <property type="match status" value="1"/>
</dbReference>
<dbReference type="Gene3D" id="3.90.400.10">
    <property type="entry name" value="Oligo-1,6-glucosidase, Domain 2"/>
    <property type="match status" value="1"/>
</dbReference>
<keyword evidence="5" id="KW-1185">Reference proteome</keyword>
<evidence type="ECO:0000256" key="2">
    <source>
        <dbReference type="SAM" id="MobiDB-lite"/>
    </source>
</evidence>
<dbReference type="SMART" id="SM00642">
    <property type="entry name" value="Aamy"/>
    <property type="match status" value="1"/>
</dbReference>
<feature type="region of interest" description="Disordered" evidence="2">
    <location>
        <begin position="346"/>
        <end position="365"/>
    </location>
</feature>
<keyword evidence="4" id="KW-0378">Hydrolase</keyword>
<evidence type="ECO:0000313" key="4">
    <source>
        <dbReference type="EMBL" id="GAA4482049.1"/>
    </source>
</evidence>
<dbReference type="RefSeq" id="WP_345455965.1">
    <property type="nucleotide sequence ID" value="NZ_BAABHF010000006.1"/>
</dbReference>
<dbReference type="EMBL" id="BAABHF010000006">
    <property type="protein sequence ID" value="GAA4482049.1"/>
    <property type="molecule type" value="Genomic_DNA"/>
</dbReference>
<evidence type="ECO:0000256" key="1">
    <source>
        <dbReference type="ARBA" id="ARBA00008061"/>
    </source>
</evidence>
<reference evidence="5" key="1">
    <citation type="journal article" date="2019" name="Int. J. Syst. Evol. Microbiol.">
        <title>The Global Catalogue of Microorganisms (GCM) 10K type strain sequencing project: providing services to taxonomists for standard genome sequencing and annotation.</title>
        <authorList>
            <consortium name="The Broad Institute Genomics Platform"/>
            <consortium name="The Broad Institute Genome Sequencing Center for Infectious Disease"/>
            <person name="Wu L."/>
            <person name="Ma J."/>
        </authorList>
    </citation>
    <scope>NUCLEOTIDE SEQUENCE [LARGE SCALE GENOMIC DNA]</scope>
    <source>
        <strain evidence="5">JCM 17933</strain>
    </source>
</reference>
<dbReference type="InterPro" id="IPR006047">
    <property type="entry name" value="GH13_cat_dom"/>
</dbReference>
<feature type="domain" description="Glycosyl hydrolase family 13 catalytic" evidence="3">
    <location>
        <begin position="13"/>
        <end position="426"/>
    </location>
</feature>
<evidence type="ECO:0000313" key="5">
    <source>
        <dbReference type="Proteomes" id="UP001500503"/>
    </source>
</evidence>
<name>A0ABP8P837_9ACTN</name>
<comment type="similarity">
    <text evidence="1">Belongs to the glycosyl hydrolase 13 family.</text>
</comment>
<dbReference type="InterPro" id="IPR017853">
    <property type="entry name" value="GH"/>
</dbReference>
<proteinExistence type="inferred from homology"/>
<dbReference type="Proteomes" id="UP001500503">
    <property type="component" value="Unassembled WGS sequence"/>
</dbReference>
<dbReference type="Pfam" id="PF00128">
    <property type="entry name" value="Alpha-amylase"/>
    <property type="match status" value="1"/>
</dbReference>
<feature type="region of interest" description="Disordered" evidence="2">
    <location>
        <begin position="138"/>
        <end position="173"/>
    </location>
</feature>